<feature type="binding site" evidence="4">
    <location>
        <position position="50"/>
    </location>
    <ligand>
        <name>Mg(2+)</name>
        <dbReference type="ChEBI" id="CHEBI:18420"/>
    </ligand>
</feature>
<reference evidence="5" key="1">
    <citation type="journal article" date="2021" name="Nat. Commun.">
        <title>Genetic determinants of endophytism in the Arabidopsis root mycobiome.</title>
        <authorList>
            <person name="Mesny F."/>
            <person name="Miyauchi S."/>
            <person name="Thiergart T."/>
            <person name="Pickel B."/>
            <person name="Atanasova L."/>
            <person name="Karlsson M."/>
            <person name="Huettel B."/>
            <person name="Barry K.W."/>
            <person name="Haridas S."/>
            <person name="Chen C."/>
            <person name="Bauer D."/>
            <person name="Andreopoulos W."/>
            <person name="Pangilinan J."/>
            <person name="LaButti K."/>
            <person name="Riley R."/>
            <person name="Lipzen A."/>
            <person name="Clum A."/>
            <person name="Drula E."/>
            <person name="Henrissat B."/>
            <person name="Kohler A."/>
            <person name="Grigoriev I.V."/>
            <person name="Martin F.M."/>
            <person name="Hacquard S."/>
        </authorList>
    </citation>
    <scope>NUCLEOTIDE SEQUENCE</scope>
    <source>
        <strain evidence="5">MPI-SDFR-AT-0068</strain>
    </source>
</reference>
<evidence type="ECO:0000313" key="5">
    <source>
        <dbReference type="EMBL" id="KAH7233380.1"/>
    </source>
</evidence>
<dbReference type="InterPro" id="IPR006689">
    <property type="entry name" value="Small_GTPase_ARF/SAR"/>
</dbReference>
<dbReference type="OrthoDB" id="414781at2759"/>
<evidence type="ECO:0000256" key="2">
    <source>
        <dbReference type="ARBA" id="ARBA00023134"/>
    </source>
</evidence>
<dbReference type="AlphaFoldDB" id="A0A8K0RL95"/>
<keyword evidence="2 3" id="KW-0342">GTP-binding</keyword>
<organism evidence="5 6">
    <name type="scientific">Fusarium tricinctum</name>
    <dbReference type="NCBI Taxonomy" id="61284"/>
    <lineage>
        <taxon>Eukaryota</taxon>
        <taxon>Fungi</taxon>
        <taxon>Dikarya</taxon>
        <taxon>Ascomycota</taxon>
        <taxon>Pezizomycotina</taxon>
        <taxon>Sordariomycetes</taxon>
        <taxon>Hypocreomycetidae</taxon>
        <taxon>Hypocreales</taxon>
        <taxon>Nectriaceae</taxon>
        <taxon>Fusarium</taxon>
        <taxon>Fusarium tricinctum species complex</taxon>
    </lineage>
</organism>
<keyword evidence="4" id="KW-0479">Metal-binding</keyword>
<dbReference type="GO" id="GO:0003924">
    <property type="term" value="F:GTPase activity"/>
    <property type="evidence" value="ECO:0007669"/>
    <property type="project" value="InterPro"/>
</dbReference>
<evidence type="ECO:0000256" key="1">
    <source>
        <dbReference type="ARBA" id="ARBA00022741"/>
    </source>
</evidence>
<keyword evidence="1 3" id="KW-0547">Nucleotide-binding</keyword>
<sequence>MISKMITFARRLLASIGLCKPALKPITHQLTKLPGCHTIIISGLDNAGKSTLLANHLCINKDDISFIGQAIHLDIKVCNYHNITFKVLDVGICRPASIRRRERLHINEASALIWVIDTNDYDRKVEVREELVRTAFHQDGTPVLILANKQDLDGAWTVEQTRKYFIDDISSYYIGRPTAVFGTNIKTGEGLREAFDWFRKAMEGRVKFKADIAEKTPVLSEKAILNDIEHREW</sequence>
<dbReference type="InterPro" id="IPR024156">
    <property type="entry name" value="Small_GTPase_ARF"/>
</dbReference>
<dbReference type="PROSITE" id="PS51417">
    <property type="entry name" value="ARF"/>
    <property type="match status" value="1"/>
</dbReference>
<dbReference type="Pfam" id="PF00025">
    <property type="entry name" value="Arf"/>
    <property type="match status" value="1"/>
</dbReference>
<keyword evidence="6" id="KW-1185">Reference proteome</keyword>
<dbReference type="PANTHER" id="PTHR11711">
    <property type="entry name" value="ADP RIBOSYLATION FACTOR-RELATED"/>
    <property type="match status" value="1"/>
</dbReference>
<dbReference type="InterPro" id="IPR027417">
    <property type="entry name" value="P-loop_NTPase"/>
</dbReference>
<keyword evidence="4" id="KW-0460">Magnesium</keyword>
<gene>
    <name evidence="5" type="ORF">BKA59DRAFT_488050</name>
</gene>
<dbReference type="SMART" id="SM00178">
    <property type="entry name" value="SAR"/>
    <property type="match status" value="1"/>
</dbReference>
<dbReference type="GO" id="GO:0046872">
    <property type="term" value="F:metal ion binding"/>
    <property type="evidence" value="ECO:0007669"/>
    <property type="project" value="UniProtKB-KW"/>
</dbReference>
<comment type="caution">
    <text evidence="5">The sequence shown here is derived from an EMBL/GenBank/DDBJ whole genome shotgun (WGS) entry which is preliminary data.</text>
</comment>
<evidence type="ECO:0000313" key="6">
    <source>
        <dbReference type="Proteomes" id="UP000813427"/>
    </source>
</evidence>
<accession>A0A8K0RL95</accession>
<evidence type="ECO:0000256" key="3">
    <source>
        <dbReference type="PIRSR" id="PIRSR606689-1"/>
    </source>
</evidence>
<proteinExistence type="predicted"/>
<feature type="binding site" evidence="3">
    <location>
        <begin position="148"/>
        <end position="151"/>
    </location>
    <ligand>
        <name>GTP</name>
        <dbReference type="ChEBI" id="CHEBI:37565"/>
    </ligand>
</feature>
<protein>
    <submittedName>
        <fullName evidence="5">ADP-ribosylation factor family-domain-containing protein</fullName>
    </submittedName>
</protein>
<dbReference type="SUPFAM" id="SSF52540">
    <property type="entry name" value="P-loop containing nucleoside triphosphate hydrolases"/>
    <property type="match status" value="1"/>
</dbReference>
<dbReference type="SMART" id="SM00177">
    <property type="entry name" value="ARF"/>
    <property type="match status" value="1"/>
</dbReference>
<evidence type="ECO:0000256" key="4">
    <source>
        <dbReference type="PIRSR" id="PIRSR606689-2"/>
    </source>
</evidence>
<name>A0A8K0RL95_9HYPO</name>
<dbReference type="Gene3D" id="3.40.50.300">
    <property type="entry name" value="P-loop containing nucleotide triphosphate hydrolases"/>
    <property type="match status" value="1"/>
</dbReference>
<dbReference type="EMBL" id="JAGPXF010000008">
    <property type="protein sequence ID" value="KAH7233380.1"/>
    <property type="molecule type" value="Genomic_DNA"/>
</dbReference>
<dbReference type="Proteomes" id="UP000813427">
    <property type="component" value="Unassembled WGS sequence"/>
</dbReference>
<dbReference type="GO" id="GO:0005525">
    <property type="term" value="F:GTP binding"/>
    <property type="evidence" value="ECO:0007669"/>
    <property type="project" value="UniProtKB-KW"/>
</dbReference>
<feature type="binding site" evidence="3">
    <location>
        <begin position="43"/>
        <end position="50"/>
    </location>
    <ligand>
        <name>GTP</name>
        <dbReference type="ChEBI" id="CHEBI:37565"/>
    </ligand>
</feature>